<dbReference type="Gene3D" id="3.80.10.10">
    <property type="entry name" value="Ribonuclease Inhibitor"/>
    <property type="match status" value="1"/>
</dbReference>
<feature type="chain" id="PRO_5046573464" evidence="2">
    <location>
        <begin position="28"/>
        <end position="231"/>
    </location>
</feature>
<organism evidence="3 4">
    <name type="scientific">Gadus morhua</name>
    <name type="common">Atlantic cod</name>
    <dbReference type="NCBI Taxonomy" id="8049"/>
    <lineage>
        <taxon>Eukaryota</taxon>
        <taxon>Metazoa</taxon>
        <taxon>Chordata</taxon>
        <taxon>Craniata</taxon>
        <taxon>Vertebrata</taxon>
        <taxon>Euteleostomi</taxon>
        <taxon>Actinopterygii</taxon>
        <taxon>Neopterygii</taxon>
        <taxon>Teleostei</taxon>
        <taxon>Neoteleostei</taxon>
        <taxon>Acanthomorphata</taxon>
        <taxon>Zeiogadaria</taxon>
        <taxon>Gadariae</taxon>
        <taxon>Gadiformes</taxon>
        <taxon>Gadoidei</taxon>
        <taxon>Gadidae</taxon>
        <taxon>Gadus</taxon>
    </lineage>
</organism>
<keyword evidence="2" id="KW-0732">Signal</keyword>
<dbReference type="AlphaFoldDB" id="A0A8C5F7W0"/>
<dbReference type="Proteomes" id="UP000694546">
    <property type="component" value="Chromosome 21"/>
</dbReference>
<keyword evidence="1" id="KW-0472">Membrane</keyword>
<keyword evidence="4" id="KW-1185">Reference proteome</keyword>
<dbReference type="InterPro" id="IPR042350">
    <property type="entry name" value="ATRAID"/>
</dbReference>
<accession>A0A8C5F7W0</accession>
<dbReference type="SUPFAM" id="SSF52058">
    <property type="entry name" value="L domain-like"/>
    <property type="match status" value="1"/>
</dbReference>
<dbReference type="PANTHER" id="PTHR15926:SF1">
    <property type="entry name" value="ALL-TRANS RETINOIC ACID-INDUCED DIFFERENTIATION FACTOR"/>
    <property type="match status" value="1"/>
</dbReference>
<keyword evidence="1" id="KW-1133">Transmembrane helix</keyword>
<evidence type="ECO:0000313" key="4">
    <source>
        <dbReference type="Proteomes" id="UP000694546"/>
    </source>
</evidence>
<dbReference type="InterPro" id="IPR032675">
    <property type="entry name" value="LRR_dom_sf"/>
</dbReference>
<proteinExistence type="predicted"/>
<dbReference type="OrthoDB" id="9989713at2759"/>
<dbReference type="OMA" id="KMAPHGP"/>
<dbReference type="GeneID" id="115534618"/>
<feature type="transmembrane region" description="Helical" evidence="1">
    <location>
        <begin position="202"/>
        <end position="223"/>
    </location>
</feature>
<evidence type="ECO:0000313" key="3">
    <source>
        <dbReference type="Ensembl" id="ENSGMOP00000014007.2"/>
    </source>
</evidence>
<reference evidence="3" key="1">
    <citation type="submission" date="2025-08" db="UniProtKB">
        <authorList>
            <consortium name="Ensembl"/>
        </authorList>
    </citation>
    <scope>IDENTIFICATION</scope>
</reference>
<dbReference type="GO" id="GO:0045669">
    <property type="term" value="P:positive regulation of osteoblast differentiation"/>
    <property type="evidence" value="ECO:0007669"/>
    <property type="project" value="TreeGrafter"/>
</dbReference>
<dbReference type="RefSeq" id="XP_030201586.1">
    <property type="nucleotide sequence ID" value="XM_030345726.1"/>
</dbReference>
<evidence type="ECO:0000256" key="1">
    <source>
        <dbReference type="SAM" id="Phobius"/>
    </source>
</evidence>
<name>A0A8C5F7W0_GADMO</name>
<dbReference type="PANTHER" id="PTHR15926">
    <property type="entry name" value="ALL-TRANS RETINOIC ACID-INDUCED DIFFERENTIATION FACTOR"/>
    <property type="match status" value="1"/>
</dbReference>
<keyword evidence="1" id="KW-0812">Transmembrane</keyword>
<gene>
    <name evidence="3" type="primary">atraid</name>
</gene>
<protein>
    <submittedName>
        <fullName evidence="3">All-trans retinoic acid-induced differentiation factor</fullName>
    </submittedName>
</protein>
<reference evidence="3" key="2">
    <citation type="submission" date="2025-09" db="UniProtKB">
        <authorList>
            <consortium name="Ensembl"/>
        </authorList>
    </citation>
    <scope>IDENTIFICATION</scope>
</reference>
<dbReference type="Ensembl" id="ENSGMOT00000014370.2">
    <property type="protein sequence ID" value="ENSGMOP00000014007.2"/>
    <property type="gene ID" value="ENSGMOG00000013100.2"/>
</dbReference>
<feature type="signal peptide" evidence="2">
    <location>
        <begin position="1"/>
        <end position="27"/>
    </location>
</feature>
<sequence>MKAGCLQPRPAVVVFVINLIIHTSCHLADLQICHTCNGTLLNDTVVGRFCSSSDGRVEGRCCFQNLNSSTTVHVIGLDLSNCSLDQIDDLQDASTAVVIDLSGNPIVNISDFVFQGCSALNEILLPTNLLCPGGNASWESIAVSEGSVICRGQKSMCNETRHMTLFCPENSCCAPNGPGFFSCRCIDGYHGYKCRREGEFPFIQVFAPIGVGMVMLSILLWVVQRRKVKTN</sequence>
<evidence type="ECO:0000256" key="2">
    <source>
        <dbReference type="SAM" id="SignalP"/>
    </source>
</evidence>
<dbReference type="GeneTree" id="ENSGT00390000017252"/>